<protein>
    <recommendedName>
        <fullName evidence="1">Penicillin-binding protein transpeptidase domain-containing protein</fullName>
    </recommendedName>
</protein>
<feature type="domain" description="Penicillin-binding protein transpeptidase" evidence="1">
    <location>
        <begin position="19"/>
        <end position="66"/>
    </location>
</feature>
<dbReference type="GO" id="GO:0008658">
    <property type="term" value="F:penicillin binding"/>
    <property type="evidence" value="ECO:0007669"/>
    <property type="project" value="InterPro"/>
</dbReference>
<evidence type="ECO:0000313" key="3">
    <source>
        <dbReference type="Proteomes" id="UP000532147"/>
    </source>
</evidence>
<dbReference type="SUPFAM" id="SSF56601">
    <property type="entry name" value="beta-lactamase/transpeptidase-like"/>
    <property type="match status" value="1"/>
</dbReference>
<dbReference type="InterPro" id="IPR012338">
    <property type="entry name" value="Beta-lactam/transpept-like"/>
</dbReference>
<dbReference type="Proteomes" id="UP000532147">
    <property type="component" value="Unassembled WGS sequence"/>
</dbReference>
<accession>A0A8E4MFH4</accession>
<organism evidence="2 3">
    <name type="scientific">Acinetobacter terrae</name>
    <dbReference type="NCBI Taxonomy" id="2731247"/>
    <lineage>
        <taxon>Bacteria</taxon>
        <taxon>Pseudomonadati</taxon>
        <taxon>Pseudomonadota</taxon>
        <taxon>Gammaproteobacteria</taxon>
        <taxon>Moraxellales</taxon>
        <taxon>Moraxellaceae</taxon>
        <taxon>Acinetobacter</taxon>
        <taxon>Acinetobacter Taxon 24</taxon>
    </lineage>
</organism>
<sequence>MKTLLNQANKQAVFITYDGHQFNHYGNALTHARHSYIPASTFKMLNALIGLQHHKVHTTEVFEWGGNA</sequence>
<dbReference type="AlphaFoldDB" id="A0A8E4MFH4"/>
<dbReference type="Gene3D" id="3.40.710.10">
    <property type="entry name" value="DD-peptidase/beta-lactamase superfamily"/>
    <property type="match status" value="1"/>
</dbReference>
<proteinExistence type="predicted"/>
<dbReference type="EMBL" id="JABERH010000015">
    <property type="protein sequence ID" value="NNH38213.1"/>
    <property type="molecule type" value="Genomic_DNA"/>
</dbReference>
<reference evidence="2 3" key="1">
    <citation type="submission" date="2020-04" db="EMBL/GenBank/DDBJ databases">
        <title>Acinetobacter Taxon 24.</title>
        <authorList>
            <person name="Nemec A."/>
            <person name="Radolfova-Krizova L."/>
            <person name="Higgins P.G."/>
            <person name="Spanelova P."/>
        </authorList>
    </citation>
    <scope>NUCLEOTIDE SEQUENCE [LARGE SCALE GENOMIC DNA]</scope>
    <source>
        <strain evidence="2 3">ANC 4280</strain>
    </source>
</reference>
<evidence type="ECO:0000313" key="2">
    <source>
        <dbReference type="EMBL" id="NNH38213.1"/>
    </source>
</evidence>
<evidence type="ECO:0000259" key="1">
    <source>
        <dbReference type="Pfam" id="PF00905"/>
    </source>
</evidence>
<dbReference type="InterPro" id="IPR001460">
    <property type="entry name" value="PCN-bd_Tpept"/>
</dbReference>
<name>A0A8E4MFH4_9GAMM</name>
<gene>
    <name evidence="2" type="ORF">HLH11_06025</name>
</gene>
<dbReference type="Pfam" id="PF00905">
    <property type="entry name" value="Transpeptidase"/>
    <property type="match status" value="1"/>
</dbReference>
<comment type="caution">
    <text evidence="2">The sequence shown here is derived from an EMBL/GenBank/DDBJ whole genome shotgun (WGS) entry which is preliminary data.</text>
</comment>